<keyword evidence="1" id="KW-0732">Signal</keyword>
<feature type="signal peptide" evidence="1">
    <location>
        <begin position="1"/>
        <end position="20"/>
    </location>
</feature>
<evidence type="ECO:0000313" key="2">
    <source>
        <dbReference type="EMBL" id="MBS3648273.1"/>
    </source>
</evidence>
<accession>A0A942I269</accession>
<evidence type="ECO:0000313" key="3">
    <source>
        <dbReference type="Proteomes" id="UP000680348"/>
    </source>
</evidence>
<dbReference type="InterPro" id="IPR009780">
    <property type="entry name" value="DUF1344"/>
</dbReference>
<evidence type="ECO:0000256" key="1">
    <source>
        <dbReference type="SAM" id="SignalP"/>
    </source>
</evidence>
<dbReference type="Pfam" id="PF07076">
    <property type="entry name" value="DUF1344"/>
    <property type="match status" value="1"/>
</dbReference>
<dbReference type="EMBL" id="JAGWCR010000003">
    <property type="protein sequence ID" value="MBS3648273.1"/>
    <property type="molecule type" value="Genomic_DNA"/>
</dbReference>
<comment type="caution">
    <text evidence="2">The sequence shown here is derived from an EMBL/GenBank/DDBJ whole genome shotgun (WGS) entry which is preliminary data.</text>
</comment>
<keyword evidence="3" id="KW-1185">Reference proteome</keyword>
<dbReference type="RefSeq" id="WP_188253839.1">
    <property type="nucleotide sequence ID" value="NZ_JABVCF010000003.1"/>
</dbReference>
<name>A0A942I269_9HYPH</name>
<dbReference type="AlphaFoldDB" id="A0A942I269"/>
<proteinExistence type="predicted"/>
<organism evidence="2 3">
    <name type="scientific">Pseudaminobacter soli</name>
    <name type="common">ex Zhang et al. 2022</name>
    <dbReference type="NCBI Taxonomy" id="2831468"/>
    <lineage>
        <taxon>Bacteria</taxon>
        <taxon>Pseudomonadati</taxon>
        <taxon>Pseudomonadota</taxon>
        <taxon>Alphaproteobacteria</taxon>
        <taxon>Hyphomicrobiales</taxon>
        <taxon>Phyllobacteriaceae</taxon>
        <taxon>Pseudaminobacter</taxon>
    </lineage>
</organism>
<gene>
    <name evidence="2" type="ORF">KEU06_06490</name>
</gene>
<protein>
    <submittedName>
        <fullName evidence="2">DUF1344 domain-containing protein</fullName>
    </submittedName>
</protein>
<dbReference type="Proteomes" id="UP000680348">
    <property type="component" value="Unassembled WGS sequence"/>
</dbReference>
<feature type="chain" id="PRO_5036864205" evidence="1">
    <location>
        <begin position="21"/>
        <end position="82"/>
    </location>
</feature>
<reference evidence="2" key="1">
    <citation type="submission" date="2021-04" db="EMBL/GenBank/DDBJ databases">
        <title>Pseudaminobacter soli sp. nov., isolated from paddy soil contaminated by heavy metals.</title>
        <authorList>
            <person name="Zhang K."/>
        </authorList>
    </citation>
    <scope>NUCLEOTIDE SEQUENCE</scope>
    <source>
        <strain evidence="2">19-2017</strain>
    </source>
</reference>
<sequence>MRTVIGFLCAALLTSGAALAAEAEGHIKSIDQEKLTITLDDGKSYKLPGEFDMESIKEGMDVILAYDEIGGQKLITDMQLPD</sequence>